<dbReference type="Pfam" id="PF03992">
    <property type="entry name" value="ABM"/>
    <property type="match status" value="1"/>
</dbReference>
<reference evidence="2 3" key="1">
    <citation type="submission" date="2019-10" db="EMBL/GenBank/DDBJ databases">
        <title>Glaciimonas soli sp. nov., a psychrophilic bacterium isolated from the forest soil of a high elevation mountain in Taiwan.</title>
        <authorList>
            <person name="Wang L.-T."/>
            <person name="Shieh W.Y."/>
        </authorList>
    </citation>
    <scope>NUCLEOTIDE SEQUENCE [LARGE SCALE GENOMIC DNA]</scope>
    <source>
        <strain evidence="2 3">GS1</strain>
    </source>
</reference>
<accession>A0A843YS91</accession>
<dbReference type="GO" id="GO:0004497">
    <property type="term" value="F:monooxygenase activity"/>
    <property type="evidence" value="ECO:0007669"/>
    <property type="project" value="UniProtKB-KW"/>
</dbReference>
<dbReference type="SUPFAM" id="SSF54909">
    <property type="entry name" value="Dimeric alpha+beta barrel"/>
    <property type="match status" value="1"/>
</dbReference>
<dbReference type="InterPro" id="IPR007138">
    <property type="entry name" value="ABM_dom"/>
</dbReference>
<dbReference type="Proteomes" id="UP000451565">
    <property type="component" value="Unassembled WGS sequence"/>
</dbReference>
<dbReference type="InterPro" id="IPR050744">
    <property type="entry name" value="AI-2_Isomerase_LsrG"/>
</dbReference>
<dbReference type="PANTHER" id="PTHR33336">
    <property type="entry name" value="QUINOL MONOOXYGENASE YGIN-RELATED"/>
    <property type="match status" value="1"/>
</dbReference>
<name>A0A843YS91_9BURK</name>
<dbReference type="Gene3D" id="3.30.70.100">
    <property type="match status" value="1"/>
</dbReference>
<keyword evidence="3" id="KW-1185">Reference proteome</keyword>
<keyword evidence="2" id="KW-0560">Oxidoreductase</keyword>
<proteinExistence type="predicted"/>
<evidence type="ECO:0000313" key="3">
    <source>
        <dbReference type="Proteomes" id="UP000451565"/>
    </source>
</evidence>
<keyword evidence="2" id="KW-0503">Monooxygenase</keyword>
<dbReference type="AlphaFoldDB" id="A0A843YS91"/>
<evidence type="ECO:0000259" key="1">
    <source>
        <dbReference type="PROSITE" id="PS51725"/>
    </source>
</evidence>
<organism evidence="2 3">
    <name type="scientific">Glaciimonas soli</name>
    <dbReference type="NCBI Taxonomy" id="2590999"/>
    <lineage>
        <taxon>Bacteria</taxon>
        <taxon>Pseudomonadati</taxon>
        <taxon>Pseudomonadota</taxon>
        <taxon>Betaproteobacteria</taxon>
        <taxon>Burkholderiales</taxon>
        <taxon>Oxalobacteraceae</taxon>
        <taxon>Glaciimonas</taxon>
    </lineage>
</organism>
<sequence>MTAKPKHTHQVSEAINAAIAPTRAESGCDRYDLLLDNNNDHRFVLHAEWQNKAALDAHFTTDHFNTLIKHLT</sequence>
<comment type="caution">
    <text evidence="2">The sequence shown here is derived from an EMBL/GenBank/DDBJ whole genome shotgun (WGS) entry which is preliminary data.</text>
</comment>
<gene>
    <name evidence="2" type="ORF">GEV47_17295</name>
</gene>
<dbReference type="EMBL" id="WINI01000009">
    <property type="protein sequence ID" value="MQR02435.1"/>
    <property type="molecule type" value="Genomic_DNA"/>
</dbReference>
<dbReference type="PROSITE" id="PS51725">
    <property type="entry name" value="ABM"/>
    <property type="match status" value="1"/>
</dbReference>
<evidence type="ECO:0000313" key="2">
    <source>
        <dbReference type="EMBL" id="MQR02435.1"/>
    </source>
</evidence>
<dbReference type="PANTHER" id="PTHR33336:SF15">
    <property type="entry name" value="ABM DOMAIN-CONTAINING PROTEIN"/>
    <property type="match status" value="1"/>
</dbReference>
<dbReference type="InterPro" id="IPR011008">
    <property type="entry name" value="Dimeric_a/b-barrel"/>
</dbReference>
<protein>
    <submittedName>
        <fullName evidence="2">Antibiotic biosynthesis monooxygenase</fullName>
    </submittedName>
</protein>
<feature type="domain" description="ABM" evidence="1">
    <location>
        <begin position="1"/>
        <end position="72"/>
    </location>
</feature>
<dbReference type="RefSeq" id="WP_407646292.1">
    <property type="nucleotide sequence ID" value="NZ_WINI01000009.1"/>
</dbReference>